<dbReference type="FunFam" id="3.40.1280.10:FF:000002">
    <property type="entry name" value="Peptidylprolyl isomerase"/>
    <property type="match status" value="1"/>
</dbReference>
<dbReference type="GO" id="GO:0003723">
    <property type="term" value="F:RNA binding"/>
    <property type="evidence" value="ECO:0007669"/>
    <property type="project" value="InterPro"/>
</dbReference>
<organism evidence="9 10">
    <name type="scientific">Senegalimassilia faecalis</name>
    <dbReference type="NCBI Taxonomy" id="2509433"/>
    <lineage>
        <taxon>Bacteria</taxon>
        <taxon>Bacillati</taxon>
        <taxon>Actinomycetota</taxon>
        <taxon>Coriobacteriia</taxon>
        <taxon>Coriobacteriales</taxon>
        <taxon>Coriobacteriaceae</taxon>
        <taxon>Senegalimassilia</taxon>
    </lineage>
</organism>
<dbReference type="PANTHER" id="PTHR42971">
    <property type="entry name" value="TRNA (CYTIDINE(34)-2'-O)-METHYLTRANSFERASE"/>
    <property type="match status" value="1"/>
</dbReference>
<feature type="compositionally biased region" description="Low complexity" evidence="7">
    <location>
        <begin position="1"/>
        <end position="16"/>
    </location>
</feature>
<feature type="binding site" evidence="6">
    <location>
        <position position="158"/>
    </location>
    <ligand>
        <name>S-adenosyl-L-methionine</name>
        <dbReference type="ChEBI" id="CHEBI:59789"/>
    </ligand>
</feature>
<dbReference type="InterPro" id="IPR001537">
    <property type="entry name" value="SpoU_MeTrfase"/>
</dbReference>
<comment type="catalytic activity">
    <reaction evidence="6">
        <text>cytidine(34) in tRNA + S-adenosyl-L-methionine = 2'-O-methylcytidine(34) in tRNA + S-adenosyl-L-homocysteine + H(+)</text>
        <dbReference type="Rhea" id="RHEA:43084"/>
        <dbReference type="Rhea" id="RHEA-COMP:10331"/>
        <dbReference type="Rhea" id="RHEA-COMP:10332"/>
        <dbReference type="ChEBI" id="CHEBI:15378"/>
        <dbReference type="ChEBI" id="CHEBI:57856"/>
        <dbReference type="ChEBI" id="CHEBI:59789"/>
        <dbReference type="ChEBI" id="CHEBI:74495"/>
        <dbReference type="ChEBI" id="CHEBI:82748"/>
        <dbReference type="EC" id="2.1.1.207"/>
    </reaction>
</comment>
<protein>
    <recommendedName>
        <fullName evidence="6">Putative tRNA (cytidine(34)-2'-O)-methyltransferase</fullName>
        <ecNumber evidence="6">2.1.1.207</ecNumber>
    </recommendedName>
    <alternativeName>
        <fullName evidence="6">tRNA (cytidine/uridine-2'-O-)-methyltransferase</fullName>
    </alternativeName>
</protein>
<evidence type="ECO:0000256" key="7">
    <source>
        <dbReference type="SAM" id="MobiDB-lite"/>
    </source>
</evidence>
<dbReference type="SUPFAM" id="SSF75217">
    <property type="entry name" value="alpha/beta knot"/>
    <property type="match status" value="1"/>
</dbReference>
<dbReference type="InterPro" id="IPR016914">
    <property type="entry name" value="TrmL"/>
</dbReference>
<dbReference type="GO" id="GO:0042802">
    <property type="term" value="F:identical protein binding"/>
    <property type="evidence" value="ECO:0007669"/>
    <property type="project" value="UniProtKB-ARBA"/>
</dbReference>
<reference evidence="9 10" key="1">
    <citation type="submission" date="2019-01" db="EMBL/GenBank/DDBJ databases">
        <title>Senegalimassilia sp. nov. KGMB04484 isolated human feces.</title>
        <authorList>
            <person name="Han K.-I."/>
            <person name="Kim J.-S."/>
            <person name="Lee K.C."/>
            <person name="Suh M.K."/>
            <person name="Eom M.K."/>
            <person name="Lee J.H."/>
            <person name="Park S.-H."/>
            <person name="Kang S.W."/>
            <person name="Park J.-E."/>
            <person name="Oh B.S."/>
            <person name="Yu S.Y."/>
            <person name="Choi S.-H."/>
            <person name="Lee D.H."/>
            <person name="Yoon H."/>
            <person name="Kim B.-Y."/>
            <person name="Lee J.H."/>
            <person name="Lee J.-S."/>
        </authorList>
    </citation>
    <scope>NUCLEOTIDE SEQUENCE [LARGE SCALE GENOMIC DNA]</scope>
    <source>
        <strain evidence="9 10">KGMB04484</strain>
    </source>
</reference>
<proteinExistence type="inferred from homology"/>
<dbReference type="Pfam" id="PF00588">
    <property type="entry name" value="SpoU_methylase"/>
    <property type="match status" value="1"/>
</dbReference>
<feature type="region of interest" description="Disordered" evidence="7">
    <location>
        <begin position="1"/>
        <end position="31"/>
    </location>
</feature>
<dbReference type="HAMAP" id="MF_01885">
    <property type="entry name" value="tRNA_methyltr_TrmL"/>
    <property type="match status" value="1"/>
</dbReference>
<keyword evidence="5 6" id="KW-0819">tRNA processing</keyword>
<dbReference type="EC" id="2.1.1.207" evidence="6"/>
<evidence type="ECO:0000256" key="3">
    <source>
        <dbReference type="ARBA" id="ARBA00022679"/>
    </source>
</evidence>
<feature type="domain" description="tRNA/rRNA methyltransferase SpoU type" evidence="8">
    <location>
        <begin position="39"/>
        <end position="178"/>
    </location>
</feature>
<dbReference type="CDD" id="cd18094">
    <property type="entry name" value="SpoU-like_TrmL"/>
    <property type="match status" value="1"/>
</dbReference>
<dbReference type="AlphaFoldDB" id="A0A4Q2K374"/>
<feature type="binding site" evidence="6">
    <location>
        <position position="137"/>
    </location>
    <ligand>
        <name>S-adenosyl-L-methionine</name>
        <dbReference type="ChEBI" id="CHEBI:59789"/>
    </ligand>
</feature>
<name>A0A4Q2K374_9ACTN</name>
<keyword evidence="3 6" id="KW-0808">Transferase</keyword>
<evidence type="ECO:0000256" key="5">
    <source>
        <dbReference type="ARBA" id="ARBA00022694"/>
    </source>
</evidence>
<dbReference type="GO" id="GO:0141098">
    <property type="term" value="F:tRNA (cytidine(34)-2'-O)-methyltransferase activity"/>
    <property type="evidence" value="ECO:0007669"/>
    <property type="project" value="RHEA"/>
</dbReference>
<dbReference type="PANTHER" id="PTHR42971:SF1">
    <property type="entry name" value="TRNA (CYTIDINE(34)-2'-O)-METHYLTRANSFERASE"/>
    <property type="match status" value="1"/>
</dbReference>
<evidence type="ECO:0000256" key="2">
    <source>
        <dbReference type="ARBA" id="ARBA00022603"/>
    </source>
</evidence>
<dbReference type="GO" id="GO:0141102">
    <property type="term" value="F:tRNA (5-carboxymethylaminomethyluridine(34)-2'-O)-methyltransferase activity"/>
    <property type="evidence" value="ECO:0007669"/>
    <property type="project" value="RHEA"/>
</dbReference>
<comment type="function">
    <text evidence="6">Could methylate the ribose at the nucleotide 34 wobble position in tRNA.</text>
</comment>
<dbReference type="EMBL" id="SDPW01000001">
    <property type="protein sequence ID" value="RXZ54501.1"/>
    <property type="molecule type" value="Genomic_DNA"/>
</dbReference>
<sequence>MPSSSSASRPPRKSGSCSTKSLKPRWRARRRKGRAKAVLNIVLVEPEIPQNTGNVARTCACIGARLHLVEPMGFAVTQRNLARAGCDYWDDVDIVRWSCADEFFEAHAADELHLFTGHVQASYASVSYGRDAYLVFGRESRGLDQAVMQRFASACVRIPMREGMRSLNLSNSVAIAAYEALRQQGWPNMA</sequence>
<evidence type="ECO:0000259" key="8">
    <source>
        <dbReference type="Pfam" id="PF00588"/>
    </source>
</evidence>
<dbReference type="Gene3D" id="3.40.1280.10">
    <property type="match status" value="1"/>
</dbReference>
<dbReference type="GO" id="GO:0002130">
    <property type="term" value="P:wobble position ribose methylation"/>
    <property type="evidence" value="ECO:0007669"/>
    <property type="project" value="TreeGrafter"/>
</dbReference>
<dbReference type="GO" id="GO:0005737">
    <property type="term" value="C:cytoplasm"/>
    <property type="evidence" value="ECO:0007669"/>
    <property type="project" value="UniProtKB-SubCell"/>
</dbReference>
<evidence type="ECO:0000313" key="9">
    <source>
        <dbReference type="EMBL" id="RXZ54501.1"/>
    </source>
</evidence>
<accession>A0A4Q2K374</accession>
<comment type="caution">
    <text evidence="6">Lacks conserved residue(s) required for the propagation of feature annotation.</text>
</comment>
<keyword evidence="4 6" id="KW-0949">S-adenosyl-L-methionine</keyword>
<dbReference type="OrthoDB" id="9789043at2"/>
<evidence type="ECO:0000313" key="10">
    <source>
        <dbReference type="Proteomes" id="UP000293345"/>
    </source>
</evidence>
<comment type="catalytic activity">
    <reaction evidence="6">
        <text>5-carboxymethylaminomethyluridine(34) in tRNA(Leu) + S-adenosyl-L-methionine = 5-carboxymethylaminomethyl-2'-O-methyluridine(34) in tRNA(Leu) + S-adenosyl-L-homocysteine + H(+)</text>
        <dbReference type="Rhea" id="RHEA:43088"/>
        <dbReference type="Rhea" id="RHEA-COMP:10333"/>
        <dbReference type="Rhea" id="RHEA-COMP:10334"/>
        <dbReference type="ChEBI" id="CHEBI:15378"/>
        <dbReference type="ChEBI" id="CHEBI:57856"/>
        <dbReference type="ChEBI" id="CHEBI:59789"/>
        <dbReference type="ChEBI" id="CHEBI:74508"/>
        <dbReference type="ChEBI" id="CHEBI:74511"/>
        <dbReference type="EC" id="2.1.1.207"/>
    </reaction>
</comment>
<feature type="binding site" evidence="6">
    <location>
        <position position="166"/>
    </location>
    <ligand>
        <name>S-adenosyl-L-methionine</name>
        <dbReference type="ChEBI" id="CHEBI:59789"/>
    </ligand>
</feature>
<evidence type="ECO:0000256" key="4">
    <source>
        <dbReference type="ARBA" id="ARBA00022691"/>
    </source>
</evidence>
<dbReference type="Proteomes" id="UP000293345">
    <property type="component" value="Unassembled WGS sequence"/>
</dbReference>
<comment type="similarity">
    <text evidence="6">Belongs to the class IV-like SAM-binding methyltransferase superfamily. RNA methyltransferase TrmH family. TrmL subfamily.</text>
</comment>
<comment type="caution">
    <text evidence="9">The sequence shown here is derived from an EMBL/GenBank/DDBJ whole genome shotgun (WGS) entry which is preliminary data.</text>
</comment>
<feature type="compositionally biased region" description="Basic residues" evidence="7">
    <location>
        <begin position="22"/>
        <end position="31"/>
    </location>
</feature>
<dbReference type="InterPro" id="IPR029026">
    <property type="entry name" value="tRNA_m1G_MTases_N"/>
</dbReference>
<evidence type="ECO:0000256" key="1">
    <source>
        <dbReference type="ARBA" id="ARBA00022490"/>
    </source>
</evidence>
<comment type="subcellular location">
    <subcellularLocation>
        <location evidence="6">Cytoplasm</location>
    </subcellularLocation>
</comment>
<gene>
    <name evidence="9" type="ORF">ET524_08430</name>
</gene>
<keyword evidence="2 6" id="KW-0489">Methyltransferase</keyword>
<keyword evidence="1 6" id="KW-0963">Cytoplasm</keyword>
<keyword evidence="10" id="KW-1185">Reference proteome</keyword>
<dbReference type="InterPro" id="IPR029028">
    <property type="entry name" value="Alpha/beta_knot_MTases"/>
</dbReference>
<evidence type="ECO:0000256" key="6">
    <source>
        <dbReference type="HAMAP-Rule" id="MF_01885"/>
    </source>
</evidence>